<comment type="caution">
    <text evidence="2">The sequence shown here is derived from an EMBL/GenBank/DDBJ whole genome shotgun (WGS) entry which is preliminary data.</text>
</comment>
<evidence type="ECO:0000313" key="3">
    <source>
        <dbReference type="Proteomes" id="UP000037247"/>
    </source>
</evidence>
<dbReference type="CDD" id="cd06587">
    <property type="entry name" value="VOC"/>
    <property type="match status" value="1"/>
</dbReference>
<dbReference type="SUPFAM" id="SSF54593">
    <property type="entry name" value="Glyoxalase/Bleomycin resistance protein/Dihydroxybiphenyl dioxygenase"/>
    <property type="match status" value="1"/>
</dbReference>
<protein>
    <submittedName>
        <fullName evidence="2">Glyoxalase</fullName>
    </submittedName>
</protein>
<feature type="domain" description="Glyoxalase-like" evidence="1">
    <location>
        <begin position="7"/>
        <end position="114"/>
    </location>
</feature>
<dbReference type="RefSeq" id="WP_049698733.1">
    <property type="nucleotide sequence ID" value="NZ_LDTZ01000016.1"/>
</dbReference>
<dbReference type="InterPro" id="IPR029068">
    <property type="entry name" value="Glyas_Bleomycin-R_OHBP_Dase"/>
</dbReference>
<dbReference type="Gene3D" id="3.10.180.10">
    <property type="entry name" value="2,3-Dihydroxybiphenyl 1,2-Dioxygenase, domain 1"/>
    <property type="match status" value="1"/>
</dbReference>
<dbReference type="EMBL" id="LDTZ01000016">
    <property type="protein sequence ID" value="KNA91405.1"/>
    <property type="molecule type" value="Genomic_DNA"/>
</dbReference>
<reference evidence="2 3" key="1">
    <citation type="submission" date="2015-05" db="EMBL/GenBank/DDBJ databases">
        <title>Draft genome sequence of the bacterium Gordonia jacobaea a new member of the Gordonia genus.</title>
        <authorList>
            <person name="Jimenez-Galisteo G."/>
            <person name="Dominguez A."/>
            <person name="Munoz E."/>
            <person name="Vinas M."/>
        </authorList>
    </citation>
    <scope>NUCLEOTIDE SEQUENCE [LARGE SCALE GENOMIC DNA]</scope>
    <source>
        <strain evidence="3">mv1</strain>
    </source>
</reference>
<sequence>MTLSVAMITVDTLEPISLATWWATNLGGTIVAENDGFFVVVALRDGGPAIGFQKVDDPTPGKSRIHLDLASPDYPAIVDTLVANGATKLGDREIPGGGFGWTTLTDPAGNEFCVSGGH</sequence>
<accession>A0ABR5ICP0</accession>
<dbReference type="PANTHER" id="PTHR35908:SF1">
    <property type="entry name" value="CONSERVED PROTEIN"/>
    <property type="match status" value="1"/>
</dbReference>
<dbReference type="PANTHER" id="PTHR35908">
    <property type="entry name" value="HYPOTHETICAL FUSION PROTEIN"/>
    <property type="match status" value="1"/>
</dbReference>
<keyword evidence="3" id="KW-1185">Reference proteome</keyword>
<dbReference type="Pfam" id="PF18029">
    <property type="entry name" value="Glyoxalase_6"/>
    <property type="match status" value="1"/>
</dbReference>
<gene>
    <name evidence="2" type="ORF">ABW18_09345</name>
</gene>
<evidence type="ECO:0000259" key="1">
    <source>
        <dbReference type="Pfam" id="PF18029"/>
    </source>
</evidence>
<proteinExistence type="predicted"/>
<name>A0ABR5ICP0_9ACTN</name>
<dbReference type="InterPro" id="IPR041581">
    <property type="entry name" value="Glyoxalase_6"/>
</dbReference>
<dbReference type="Proteomes" id="UP000037247">
    <property type="component" value="Unassembled WGS sequence"/>
</dbReference>
<organism evidence="2 3">
    <name type="scientific">Gordonia jacobaea</name>
    <dbReference type="NCBI Taxonomy" id="122202"/>
    <lineage>
        <taxon>Bacteria</taxon>
        <taxon>Bacillati</taxon>
        <taxon>Actinomycetota</taxon>
        <taxon>Actinomycetes</taxon>
        <taxon>Mycobacteriales</taxon>
        <taxon>Gordoniaceae</taxon>
        <taxon>Gordonia</taxon>
    </lineage>
</organism>
<evidence type="ECO:0000313" key="2">
    <source>
        <dbReference type="EMBL" id="KNA91405.1"/>
    </source>
</evidence>